<dbReference type="InterPro" id="IPR001734">
    <property type="entry name" value="Na/solute_symporter"/>
</dbReference>
<evidence type="ECO:0000256" key="3">
    <source>
        <dbReference type="ARBA" id="ARBA00022692"/>
    </source>
</evidence>
<evidence type="ECO:0000256" key="7">
    <source>
        <dbReference type="SAM" id="Phobius"/>
    </source>
</evidence>
<feature type="transmembrane region" description="Helical" evidence="7">
    <location>
        <begin position="390"/>
        <end position="410"/>
    </location>
</feature>
<evidence type="ECO:0000256" key="1">
    <source>
        <dbReference type="ARBA" id="ARBA00004141"/>
    </source>
</evidence>
<dbReference type="InterPro" id="IPR038377">
    <property type="entry name" value="Na/Glc_symporter_sf"/>
</dbReference>
<gene>
    <name evidence="8" type="ORF">AMJ44_05665</name>
</gene>
<evidence type="ECO:0000256" key="6">
    <source>
        <dbReference type="RuleBase" id="RU362091"/>
    </source>
</evidence>
<dbReference type="PANTHER" id="PTHR11819:SF77">
    <property type="entry name" value="SODIUM_GLUCOSE COTRANSPORT PROTEIN"/>
    <property type="match status" value="1"/>
</dbReference>
<comment type="caution">
    <text evidence="8">The sequence shown here is derived from an EMBL/GenBank/DDBJ whole genome shotgun (WGS) entry which is preliminary data.</text>
</comment>
<feature type="transmembrane region" description="Helical" evidence="7">
    <location>
        <begin position="78"/>
        <end position="95"/>
    </location>
</feature>
<dbReference type="GO" id="GO:0005886">
    <property type="term" value="C:plasma membrane"/>
    <property type="evidence" value="ECO:0007669"/>
    <property type="project" value="TreeGrafter"/>
</dbReference>
<protein>
    <submittedName>
        <fullName evidence="8">Na+:solute symporter</fullName>
    </submittedName>
</protein>
<dbReference type="EMBL" id="LIZX01000042">
    <property type="protein sequence ID" value="KPJ68712.1"/>
    <property type="molecule type" value="Genomic_DNA"/>
</dbReference>
<evidence type="ECO:0000256" key="2">
    <source>
        <dbReference type="ARBA" id="ARBA00006434"/>
    </source>
</evidence>
<accession>A0A0S7Y204</accession>
<dbReference type="Proteomes" id="UP000051861">
    <property type="component" value="Unassembled WGS sequence"/>
</dbReference>
<sequence>MLLNFNDWIFIFAFFLISLIVGIVVTKRAGSSSVEFFASGKNMPWWLLGVSMVATTFSTDTPNLVTDIVRTHGVSGNWYWWAFLITGMITVFIYAKLWKRSNVLTDVEFYELRYSGKTATFLRGFRALYLGIIFNVIVMGTVSLAAIKIGSVLMGISPVTTIVVAGVIVVIYSMLGGLRGVLLTDFFQFFMAMFGAVAIAVVAVSLPEVGGLGKLISSEAVRAKISLLPDFSDINLLFAVFVIPLAVQWWAAWYPGAEPGGGGYIAQRMFAAKDEQNSIGATFLFNISHYALRPWPWIIVALASIVVFPDLASLKEVFPQVPLDKLGHDLAYPAMISFLPHGLLGLVLAALIAAYMSTISTHLNWGSSYIVNDFYKRFVRQDSSEKELVLVGRISTLCLMIISGLFALLLQNALQGFKILLQIGAGTGLLFLLRWFWWRINAISEITAMTVSFLIAVYFEFVHLRVGFSPLEDWQKFTIGVGITTISWITVTFLTKPADQKTLLNFYRLIKPGGPGWNHLLESAKKEGQDISGLIKDSWDVPGSLLNVLLGCLAVYSALFSVGCWIYSSYTFAVITTITALISSAGIIKRWGKVTLS</sequence>
<feature type="transmembrane region" description="Helical" evidence="7">
    <location>
        <begin position="334"/>
        <end position="355"/>
    </location>
</feature>
<evidence type="ECO:0000256" key="5">
    <source>
        <dbReference type="ARBA" id="ARBA00023136"/>
    </source>
</evidence>
<keyword evidence="4 7" id="KW-1133">Transmembrane helix</keyword>
<proteinExistence type="inferred from homology"/>
<comment type="similarity">
    <text evidence="2 6">Belongs to the sodium:solute symporter (SSF) (TC 2.A.21) family.</text>
</comment>
<dbReference type="AlphaFoldDB" id="A0A0S7Y204"/>
<feature type="transmembrane region" description="Helical" evidence="7">
    <location>
        <begin position="127"/>
        <end position="147"/>
    </location>
</feature>
<dbReference type="PROSITE" id="PS50283">
    <property type="entry name" value="NA_SOLUT_SYMP_3"/>
    <property type="match status" value="1"/>
</dbReference>
<reference evidence="8 9" key="1">
    <citation type="journal article" date="2015" name="Microbiome">
        <title>Genomic resolution of linkages in carbon, nitrogen, and sulfur cycling among widespread estuary sediment bacteria.</title>
        <authorList>
            <person name="Baker B.J."/>
            <person name="Lazar C.S."/>
            <person name="Teske A.P."/>
            <person name="Dick G.J."/>
        </authorList>
    </citation>
    <scope>NUCLEOTIDE SEQUENCE [LARGE SCALE GENOMIC DNA]</scope>
    <source>
        <strain evidence="8">DG_54_3</strain>
    </source>
</reference>
<feature type="transmembrane region" description="Helical" evidence="7">
    <location>
        <begin position="569"/>
        <end position="588"/>
    </location>
</feature>
<dbReference type="Gene3D" id="1.20.1730.10">
    <property type="entry name" value="Sodium/glucose cotransporter"/>
    <property type="match status" value="1"/>
</dbReference>
<dbReference type="Pfam" id="PF00474">
    <property type="entry name" value="SSF"/>
    <property type="match status" value="1"/>
</dbReference>
<evidence type="ECO:0000256" key="4">
    <source>
        <dbReference type="ARBA" id="ARBA00022989"/>
    </source>
</evidence>
<comment type="subcellular location">
    <subcellularLocation>
        <location evidence="1">Membrane</location>
        <topology evidence="1">Multi-pass membrane protein</topology>
    </subcellularLocation>
</comment>
<keyword evidence="5 7" id="KW-0472">Membrane</keyword>
<feature type="transmembrane region" description="Helical" evidence="7">
    <location>
        <begin position="234"/>
        <end position="254"/>
    </location>
</feature>
<dbReference type="CDD" id="cd11477">
    <property type="entry name" value="SLC5sbd_u1"/>
    <property type="match status" value="1"/>
</dbReference>
<feature type="transmembrane region" description="Helical" evidence="7">
    <location>
        <begin position="45"/>
        <end position="66"/>
    </location>
</feature>
<name>A0A0S7Y204_UNCSA</name>
<dbReference type="PANTHER" id="PTHR11819">
    <property type="entry name" value="SOLUTE CARRIER FAMILY 5"/>
    <property type="match status" value="1"/>
</dbReference>
<feature type="transmembrane region" description="Helical" evidence="7">
    <location>
        <begin position="153"/>
        <end position="175"/>
    </location>
</feature>
<feature type="transmembrane region" description="Helical" evidence="7">
    <location>
        <begin position="6"/>
        <end position="25"/>
    </location>
</feature>
<feature type="transmembrane region" description="Helical" evidence="7">
    <location>
        <begin position="416"/>
        <end position="437"/>
    </location>
</feature>
<feature type="transmembrane region" description="Helical" evidence="7">
    <location>
        <begin position="187"/>
        <end position="206"/>
    </location>
</feature>
<evidence type="ECO:0000313" key="8">
    <source>
        <dbReference type="EMBL" id="KPJ68712.1"/>
    </source>
</evidence>
<dbReference type="PATRIC" id="fig|1703775.3.peg.2033"/>
<keyword evidence="3 7" id="KW-0812">Transmembrane</keyword>
<evidence type="ECO:0000313" key="9">
    <source>
        <dbReference type="Proteomes" id="UP000051861"/>
    </source>
</evidence>
<organism evidence="8 9">
    <name type="scientific">candidate division WOR-1 bacterium DG_54_3</name>
    <dbReference type="NCBI Taxonomy" id="1703775"/>
    <lineage>
        <taxon>Bacteria</taxon>
        <taxon>Bacillati</taxon>
        <taxon>Saganbacteria</taxon>
    </lineage>
</organism>
<feature type="transmembrane region" description="Helical" evidence="7">
    <location>
        <begin position="449"/>
        <end position="468"/>
    </location>
</feature>
<feature type="transmembrane region" description="Helical" evidence="7">
    <location>
        <begin position="545"/>
        <end position="563"/>
    </location>
</feature>
<feature type="transmembrane region" description="Helical" evidence="7">
    <location>
        <begin position="474"/>
        <end position="494"/>
    </location>
</feature>
<dbReference type="GO" id="GO:0005412">
    <property type="term" value="F:D-glucose:sodium symporter activity"/>
    <property type="evidence" value="ECO:0007669"/>
    <property type="project" value="TreeGrafter"/>
</dbReference>